<dbReference type="eggNOG" id="ENOG502RZ5K">
    <property type="taxonomic scope" value="Eukaryota"/>
</dbReference>
<dbReference type="OrthoDB" id="445357at2759"/>
<feature type="region of interest" description="Disordered" evidence="2">
    <location>
        <begin position="1"/>
        <end position="31"/>
    </location>
</feature>
<feature type="compositionally biased region" description="Basic and acidic residues" evidence="2">
    <location>
        <begin position="93"/>
        <end position="104"/>
    </location>
</feature>
<dbReference type="Gramene" id="Zm00001eb169640_T002">
    <property type="protein sequence ID" value="Zm00001eb169640_P002"/>
    <property type="gene ID" value="Zm00001eb169640"/>
</dbReference>
<feature type="region of interest" description="Disordered" evidence="2">
    <location>
        <begin position="92"/>
        <end position="135"/>
    </location>
</feature>
<reference evidence="6" key="1">
    <citation type="journal article" date="2009" name="Science">
        <title>The B73 maize genome: complexity, diversity, and dynamics.</title>
        <authorList>
            <person name="Schnable P.S."/>
            <person name="Ware D."/>
            <person name="Fulton R.S."/>
            <person name="Stein J.C."/>
            <person name="Wei F."/>
            <person name="Pasternak S."/>
            <person name="Liang C."/>
            <person name="Zhang J."/>
            <person name="Fulton L."/>
            <person name="Graves T.A."/>
            <person name="Minx P."/>
            <person name="Reily A.D."/>
            <person name="Courtney L."/>
            <person name="Kruchowski S.S."/>
            <person name="Tomlinson C."/>
            <person name="Strong C."/>
            <person name="Delehaunty K."/>
            <person name="Fronick C."/>
            <person name="Courtney B."/>
            <person name="Rock S.M."/>
            <person name="Belter E."/>
            <person name="Du F."/>
            <person name="Kim K."/>
            <person name="Abbott R.M."/>
            <person name="Cotton M."/>
            <person name="Levy A."/>
            <person name="Marchetto P."/>
            <person name="Ochoa K."/>
            <person name="Jackson S.M."/>
            <person name="Gillam B."/>
            <person name="Chen W."/>
            <person name="Yan L."/>
            <person name="Higginbotham J."/>
            <person name="Cardenas M."/>
            <person name="Waligorski J."/>
            <person name="Applebaum E."/>
            <person name="Phelps L."/>
            <person name="Falcone J."/>
            <person name="Kanchi K."/>
            <person name="Thane T."/>
            <person name="Scimone A."/>
            <person name="Thane N."/>
            <person name="Henke J."/>
            <person name="Wang T."/>
            <person name="Ruppert J."/>
            <person name="Shah N."/>
            <person name="Rotter K."/>
            <person name="Hodges J."/>
            <person name="Ingenthron E."/>
            <person name="Cordes M."/>
            <person name="Kohlberg S."/>
            <person name="Sgro J."/>
            <person name="Delgado B."/>
            <person name="Mead K."/>
            <person name="Chinwalla A."/>
            <person name="Leonard S."/>
            <person name="Crouse K."/>
            <person name="Collura K."/>
            <person name="Kudrna D."/>
            <person name="Currie J."/>
            <person name="He R."/>
            <person name="Angelova A."/>
            <person name="Rajasekar S."/>
            <person name="Mueller T."/>
            <person name="Lomeli R."/>
            <person name="Scara G."/>
            <person name="Ko A."/>
            <person name="Delaney K."/>
            <person name="Wissotski M."/>
            <person name="Lopez G."/>
            <person name="Campos D."/>
            <person name="Braidotti M."/>
            <person name="Ashley E."/>
            <person name="Golser W."/>
            <person name="Kim H."/>
            <person name="Lee S."/>
            <person name="Lin J."/>
            <person name="Dujmic Z."/>
            <person name="Kim W."/>
            <person name="Talag J."/>
            <person name="Zuccolo A."/>
            <person name="Fan C."/>
            <person name="Sebastian A."/>
            <person name="Kramer M."/>
            <person name="Spiegel L."/>
            <person name="Nascimento L."/>
            <person name="Zutavern T."/>
            <person name="Miller B."/>
            <person name="Ambroise C."/>
            <person name="Muller S."/>
            <person name="Spooner W."/>
            <person name="Narechania A."/>
            <person name="Ren L."/>
            <person name="Wei S."/>
            <person name="Kumari S."/>
            <person name="Faga B."/>
            <person name="Levy M.J."/>
            <person name="McMahan L."/>
            <person name="Van Buren P."/>
            <person name="Vaughn M.W."/>
            <person name="Ying K."/>
            <person name="Yeh C.-T."/>
            <person name="Emrich S.J."/>
            <person name="Jia Y."/>
            <person name="Kalyanaraman A."/>
            <person name="Hsia A.-P."/>
            <person name="Barbazuk W.B."/>
            <person name="Baucom R.S."/>
            <person name="Brutnell T.P."/>
            <person name="Carpita N.C."/>
            <person name="Chaparro C."/>
            <person name="Chia J.-M."/>
            <person name="Deragon J.-M."/>
            <person name="Estill J.C."/>
            <person name="Fu Y."/>
            <person name="Jeddeloh J.A."/>
            <person name="Han Y."/>
            <person name="Lee H."/>
            <person name="Li P."/>
            <person name="Lisch D.R."/>
            <person name="Liu S."/>
            <person name="Liu Z."/>
            <person name="Nagel D.H."/>
            <person name="McCann M.C."/>
            <person name="SanMiguel P."/>
            <person name="Myers A.M."/>
            <person name="Nettleton D."/>
            <person name="Nguyen J."/>
            <person name="Penning B.W."/>
            <person name="Ponnala L."/>
            <person name="Schneider K.L."/>
            <person name="Schwartz D.C."/>
            <person name="Sharma A."/>
            <person name="Soderlund C."/>
            <person name="Springer N.M."/>
            <person name="Sun Q."/>
            <person name="Wang H."/>
            <person name="Waterman M."/>
            <person name="Westerman R."/>
            <person name="Wolfgruber T.K."/>
            <person name="Yang L."/>
            <person name="Yu Y."/>
            <person name="Zhang L."/>
            <person name="Zhou S."/>
            <person name="Zhu Q."/>
            <person name="Bennetzen J.L."/>
            <person name="Dawe R.K."/>
            <person name="Jiang J."/>
            <person name="Jiang N."/>
            <person name="Presting G.G."/>
            <person name="Wessler S.R."/>
            <person name="Aluru S."/>
            <person name="Martienssen R.A."/>
            <person name="Clifton S.W."/>
            <person name="McCombie W.R."/>
            <person name="Wing R.A."/>
            <person name="Wilson R.K."/>
        </authorList>
    </citation>
    <scope>NUCLEOTIDE SEQUENCE [LARGE SCALE GENOMIC DNA]</scope>
    <source>
        <strain evidence="6">cv. B73</strain>
    </source>
</reference>
<dbReference type="Proteomes" id="UP000007305">
    <property type="component" value="Chromosome 4"/>
</dbReference>
<dbReference type="PANTHER" id="PTHR31879">
    <property type="entry name" value="DET1- AND DDB1-ASSOCIATED PROTEIN 1"/>
    <property type="match status" value="1"/>
</dbReference>
<dbReference type="GO" id="GO:0032436">
    <property type="term" value="P:positive regulation of proteasomal ubiquitin-dependent protein catabolic process"/>
    <property type="evidence" value="ECO:0000318"/>
    <property type="project" value="GO_Central"/>
</dbReference>
<feature type="compositionally biased region" description="Polar residues" evidence="2">
    <location>
        <begin position="120"/>
        <end position="135"/>
    </location>
</feature>
<dbReference type="EMBL" id="CM000780">
    <property type="protein sequence ID" value="AQK49817.1"/>
    <property type="molecule type" value="Genomic_DNA"/>
</dbReference>
<dbReference type="SUPFAM" id="SSF68906">
    <property type="entry name" value="SAP domain"/>
    <property type="match status" value="1"/>
</dbReference>
<keyword evidence="7" id="KW-1267">Proteomics identification</keyword>
<evidence type="ECO:0000313" key="4">
    <source>
        <dbReference type="EMBL" id="AQK49817.1"/>
    </source>
</evidence>
<dbReference type="OMA" id="CAFDKEI"/>
<reference evidence="5" key="4">
    <citation type="submission" date="2021-05" db="UniProtKB">
        <authorList>
            <consortium name="EnsemblPlants"/>
        </authorList>
    </citation>
    <scope>IDENTIFICATION</scope>
    <source>
        <strain evidence="5">cv. B73</strain>
    </source>
</reference>
<dbReference type="InterPro" id="IPR036361">
    <property type="entry name" value="SAP_dom_sf"/>
</dbReference>
<name>K7TZY9_MAIZE</name>
<gene>
    <name evidence="5" type="primary">LOC100282101</name>
    <name evidence="4" type="ORF">ZEAMMB73_Zm00001d049193</name>
</gene>
<protein>
    <submittedName>
        <fullName evidence="4">SAP domain-containing protein</fullName>
    </submittedName>
</protein>
<reference evidence="5" key="3">
    <citation type="submission" date="2019-07" db="EMBL/GenBank/DDBJ databases">
        <authorList>
            <person name="Seetharam A."/>
            <person name="Woodhouse M."/>
            <person name="Cannon E."/>
        </authorList>
    </citation>
    <scope>NUCLEOTIDE SEQUENCE [LARGE SCALE GENOMIC DNA]</scope>
    <source>
        <strain evidence="5">cv. B73</strain>
    </source>
</reference>
<reference evidence="4" key="2">
    <citation type="submission" date="2015-12" db="EMBL/GenBank/DDBJ databases">
        <title>Update maize B73 reference genome by single molecule sequencing technologies.</title>
        <authorList>
            <consortium name="Maize Genome Sequencing Project"/>
            <person name="Ware D."/>
        </authorList>
    </citation>
    <scope>NUCLEOTIDE SEQUENCE</scope>
    <source>
        <tissue evidence="4">Seedling</tissue>
    </source>
</reference>
<evidence type="ECO:0000259" key="3">
    <source>
        <dbReference type="Pfam" id="PF10172"/>
    </source>
</evidence>
<dbReference type="InterPro" id="IPR018276">
    <property type="entry name" value="DDA1_dom"/>
</dbReference>
<dbReference type="FunCoup" id="K7TZY9">
    <property type="interactions" value="1316"/>
</dbReference>
<evidence type="ECO:0000313" key="5">
    <source>
        <dbReference type="EnsemblPlants" id="Zm00001eb169640_P002"/>
    </source>
</evidence>
<dbReference type="SMR" id="K7TZY9"/>
<keyword evidence="6" id="KW-1185">Reference proteome</keyword>
<evidence type="ECO:0000256" key="2">
    <source>
        <dbReference type="SAM" id="MobiDB-lite"/>
    </source>
</evidence>
<dbReference type="ExpressionAtlas" id="K7TZY9">
    <property type="expression patterns" value="baseline and differential"/>
</dbReference>
<dbReference type="GO" id="GO:0080008">
    <property type="term" value="C:Cul4-RING E3 ubiquitin ligase complex"/>
    <property type="evidence" value="ECO:0000318"/>
    <property type="project" value="GO_Central"/>
</dbReference>
<dbReference type="AlphaFoldDB" id="K7TZY9"/>
<sequence length="215" mass="22672">MPTEEGSDGGGGAGAGAGEKKSSQAPAKPGACGAAKFLAGLPSRGNFSSGSAPSNLGGFRVYVCEHSTDPPEGQVIKTDSTNILIRHLQLNKQKTEGKDVDSRTVGENNRGKRSAARSLDVNNSAKKANLGTSSGSSAYEEISGFSQHTLQSFTVERLRALLRQSGRSTKGKKASETISQSYSKRILHSHESLALDLPLFYVPMSSASFDFVLHL</sequence>
<dbReference type="PaxDb" id="4577-GRMZM2G160041_P04"/>
<feature type="domain" description="DET1- and DDB1-associated protein 1" evidence="3">
    <location>
        <begin position="36"/>
        <end position="94"/>
    </location>
</feature>
<evidence type="ECO:0007829" key="7">
    <source>
        <dbReference type="PeptideAtlas" id="K7TZY9"/>
    </source>
</evidence>
<organism evidence="5 6">
    <name type="scientific">Zea mays</name>
    <name type="common">Maize</name>
    <dbReference type="NCBI Taxonomy" id="4577"/>
    <lineage>
        <taxon>Eukaryota</taxon>
        <taxon>Viridiplantae</taxon>
        <taxon>Streptophyta</taxon>
        <taxon>Embryophyta</taxon>
        <taxon>Tracheophyta</taxon>
        <taxon>Spermatophyta</taxon>
        <taxon>Magnoliopsida</taxon>
        <taxon>Liliopsida</taxon>
        <taxon>Poales</taxon>
        <taxon>Poaceae</taxon>
        <taxon>PACMAD clade</taxon>
        <taxon>Panicoideae</taxon>
        <taxon>Andropogonodae</taxon>
        <taxon>Andropogoneae</taxon>
        <taxon>Tripsacinae</taxon>
        <taxon>Zea</taxon>
    </lineage>
</organism>
<dbReference type="InterPro" id="IPR033575">
    <property type="entry name" value="DDA1-like"/>
</dbReference>
<dbReference type="PANTHER" id="PTHR31879:SF2">
    <property type="entry name" value="DET1- AND DDB1-ASSOCIATED PROTEIN 1"/>
    <property type="match status" value="1"/>
</dbReference>
<accession>K7TZY9</accession>
<evidence type="ECO:0000313" key="6">
    <source>
        <dbReference type="Proteomes" id="UP000007305"/>
    </source>
</evidence>
<dbReference type="STRING" id="4577.K7TZY9"/>
<dbReference type="IntAct" id="K7TZY9">
    <property type="interactions" value="2"/>
</dbReference>
<proteinExistence type="evidence at protein level"/>
<comment type="similarity">
    <text evidence="1">Belongs to the DDA1 family.</text>
</comment>
<evidence type="ECO:0000256" key="1">
    <source>
        <dbReference type="ARBA" id="ARBA00008042"/>
    </source>
</evidence>
<dbReference type="EnsemblPlants" id="Zm00001eb169640_T002">
    <property type="protein sequence ID" value="Zm00001eb169640_P002"/>
    <property type="gene ID" value="Zm00001eb169640"/>
</dbReference>
<dbReference type="Pfam" id="PF10172">
    <property type="entry name" value="DDA1"/>
    <property type="match status" value="1"/>
</dbReference>
<feature type="compositionally biased region" description="Gly residues" evidence="2">
    <location>
        <begin position="8"/>
        <end position="17"/>
    </location>
</feature>